<keyword evidence="6" id="KW-1185">Reference proteome</keyword>
<dbReference type="Proteomes" id="UP000825935">
    <property type="component" value="Chromosome 34"/>
</dbReference>
<sequence length="305" mass="34264">MASVSAPIALLFVLVLMVPLAITAKPSKPASPAARKGDVKYIKCATCMEIAKELSRLLQKKRNEVSPKQVSEYQIIELVENICNLKKFEADWILHEDIVEQGDKLVLVYHEEEGECKTECKTIEKTCQEVIGYHDTDVAEFMFKRTVTVEELSNFLCKDLTESCRGKIPAVPKDRVPGEDFIPKSSKDAEIERIMKSMSDMPGAPGMKVYSKDDLMNGMPNFNGDDDDDDDDDEDDEDMPVKQKPKATATKKLLHDGQSLLGALKKRTQKVVASAKKHAWEASERLHRWWSGPSKSKTSDSRTEL</sequence>
<evidence type="ECO:0000313" key="6">
    <source>
        <dbReference type="Proteomes" id="UP000825935"/>
    </source>
</evidence>
<evidence type="ECO:0000256" key="3">
    <source>
        <dbReference type="SAM" id="SignalP"/>
    </source>
</evidence>
<dbReference type="PROSITE" id="PS50015">
    <property type="entry name" value="SAP_B"/>
    <property type="match status" value="1"/>
</dbReference>
<dbReference type="PANTHER" id="PTHR36058">
    <property type="entry name" value="NUCLEOPHOSMIN"/>
    <property type="match status" value="1"/>
</dbReference>
<feature type="region of interest" description="Disordered" evidence="2">
    <location>
        <begin position="196"/>
        <end position="253"/>
    </location>
</feature>
<evidence type="ECO:0000259" key="4">
    <source>
        <dbReference type="PROSITE" id="PS50015"/>
    </source>
</evidence>
<evidence type="ECO:0000313" key="5">
    <source>
        <dbReference type="EMBL" id="KAH7284251.1"/>
    </source>
</evidence>
<organism evidence="5 6">
    <name type="scientific">Ceratopteris richardii</name>
    <name type="common">Triangle waterfern</name>
    <dbReference type="NCBI Taxonomy" id="49495"/>
    <lineage>
        <taxon>Eukaryota</taxon>
        <taxon>Viridiplantae</taxon>
        <taxon>Streptophyta</taxon>
        <taxon>Embryophyta</taxon>
        <taxon>Tracheophyta</taxon>
        <taxon>Polypodiopsida</taxon>
        <taxon>Polypodiidae</taxon>
        <taxon>Polypodiales</taxon>
        <taxon>Pteridineae</taxon>
        <taxon>Pteridaceae</taxon>
        <taxon>Parkerioideae</taxon>
        <taxon>Ceratopteris</taxon>
    </lineage>
</organism>
<dbReference type="PANTHER" id="PTHR36058:SF1">
    <property type="entry name" value="NUCLEOPHOSMIN"/>
    <property type="match status" value="1"/>
</dbReference>
<feature type="signal peptide" evidence="3">
    <location>
        <begin position="1"/>
        <end position="23"/>
    </location>
</feature>
<dbReference type="InterPro" id="IPR008139">
    <property type="entry name" value="SaposinB_dom"/>
</dbReference>
<dbReference type="OMA" id="IMKSMEG"/>
<feature type="region of interest" description="Disordered" evidence="2">
    <location>
        <begin position="282"/>
        <end position="305"/>
    </location>
</feature>
<evidence type="ECO:0000256" key="1">
    <source>
        <dbReference type="ARBA" id="ARBA00023157"/>
    </source>
</evidence>
<name>A0A8T2QLW6_CERRI</name>
<feature type="domain" description="Saposin B-type" evidence="4">
    <location>
        <begin position="40"/>
        <end position="168"/>
    </location>
</feature>
<feature type="compositionally biased region" description="Acidic residues" evidence="2">
    <location>
        <begin position="224"/>
        <end position="238"/>
    </location>
</feature>
<evidence type="ECO:0000256" key="2">
    <source>
        <dbReference type="SAM" id="MobiDB-lite"/>
    </source>
</evidence>
<feature type="chain" id="PRO_5035799174" description="Saposin B-type domain-containing protein" evidence="3">
    <location>
        <begin position="24"/>
        <end position="305"/>
    </location>
</feature>
<comment type="caution">
    <text evidence="5">The sequence shown here is derived from an EMBL/GenBank/DDBJ whole genome shotgun (WGS) entry which is preliminary data.</text>
</comment>
<accession>A0A8T2QLW6</accession>
<gene>
    <name evidence="5" type="ORF">KP509_34G045100</name>
</gene>
<dbReference type="OrthoDB" id="202851at2759"/>
<keyword evidence="3" id="KW-0732">Signal</keyword>
<reference evidence="5" key="1">
    <citation type="submission" date="2021-08" db="EMBL/GenBank/DDBJ databases">
        <title>WGS assembly of Ceratopteris richardii.</title>
        <authorList>
            <person name="Marchant D.B."/>
            <person name="Chen G."/>
            <person name="Jenkins J."/>
            <person name="Shu S."/>
            <person name="Leebens-Mack J."/>
            <person name="Grimwood J."/>
            <person name="Schmutz J."/>
            <person name="Soltis P."/>
            <person name="Soltis D."/>
            <person name="Chen Z.-H."/>
        </authorList>
    </citation>
    <scope>NUCLEOTIDE SEQUENCE</scope>
    <source>
        <strain evidence="5">Whitten #5841</strain>
        <tissue evidence="5">Leaf</tissue>
    </source>
</reference>
<dbReference type="AlphaFoldDB" id="A0A8T2QLW6"/>
<protein>
    <recommendedName>
        <fullName evidence="4">Saposin B-type domain-containing protein</fullName>
    </recommendedName>
</protein>
<proteinExistence type="predicted"/>
<dbReference type="EMBL" id="CM035439">
    <property type="protein sequence ID" value="KAH7284251.1"/>
    <property type="molecule type" value="Genomic_DNA"/>
</dbReference>
<keyword evidence="1" id="KW-1015">Disulfide bond</keyword>